<dbReference type="Proteomes" id="UP001358417">
    <property type="component" value="Unassembled WGS sequence"/>
</dbReference>
<dbReference type="GO" id="GO:0047499">
    <property type="term" value="F:calcium-independent phospholipase A2 activity"/>
    <property type="evidence" value="ECO:0007669"/>
    <property type="project" value="TreeGrafter"/>
</dbReference>
<dbReference type="InterPro" id="IPR016035">
    <property type="entry name" value="Acyl_Trfase/lysoPLipase"/>
</dbReference>
<keyword evidence="2" id="KW-0442">Lipid degradation</keyword>
<evidence type="ECO:0000256" key="1">
    <source>
        <dbReference type="ARBA" id="ARBA00022801"/>
    </source>
</evidence>
<dbReference type="InterPro" id="IPR027417">
    <property type="entry name" value="P-loop_NTPase"/>
</dbReference>
<dbReference type="PANTHER" id="PTHR24185">
    <property type="entry name" value="CALCIUM-INDEPENDENT PHOSPHOLIPASE A2-GAMMA"/>
    <property type="match status" value="1"/>
</dbReference>
<dbReference type="SUPFAM" id="SSF52540">
    <property type="entry name" value="P-loop containing nucleoside triphosphate hydrolases"/>
    <property type="match status" value="1"/>
</dbReference>
<feature type="domain" description="PNPLA" evidence="5">
    <location>
        <begin position="1036"/>
        <end position="1201"/>
    </location>
</feature>
<proteinExistence type="predicted"/>
<feature type="region of interest" description="Disordered" evidence="4">
    <location>
        <begin position="1478"/>
        <end position="1539"/>
    </location>
</feature>
<dbReference type="GO" id="GO:0046486">
    <property type="term" value="P:glycerolipid metabolic process"/>
    <property type="evidence" value="ECO:0007669"/>
    <property type="project" value="UniProtKB-ARBA"/>
</dbReference>
<evidence type="ECO:0000256" key="4">
    <source>
        <dbReference type="SAM" id="MobiDB-lite"/>
    </source>
</evidence>
<feature type="region of interest" description="Disordered" evidence="4">
    <location>
        <begin position="526"/>
        <end position="628"/>
    </location>
</feature>
<feature type="region of interest" description="Disordered" evidence="4">
    <location>
        <begin position="198"/>
        <end position="238"/>
    </location>
</feature>
<evidence type="ECO:0000313" key="6">
    <source>
        <dbReference type="EMBL" id="KAK5051360.1"/>
    </source>
</evidence>
<feature type="region of interest" description="Disordered" evidence="4">
    <location>
        <begin position="276"/>
        <end position="303"/>
    </location>
</feature>
<reference evidence="6 7" key="1">
    <citation type="submission" date="2023-08" db="EMBL/GenBank/DDBJ databases">
        <title>Black Yeasts Isolated from many extreme environments.</title>
        <authorList>
            <person name="Coleine C."/>
            <person name="Stajich J.E."/>
            <person name="Selbmann L."/>
        </authorList>
    </citation>
    <scope>NUCLEOTIDE SEQUENCE [LARGE SCALE GENOMIC DNA]</scope>
    <source>
        <strain evidence="6 7">CCFEE 5792</strain>
    </source>
</reference>
<dbReference type="GeneID" id="89971206"/>
<dbReference type="SUPFAM" id="SSF52151">
    <property type="entry name" value="FabD/lysophospholipase-like"/>
    <property type="match status" value="1"/>
</dbReference>
<evidence type="ECO:0000256" key="3">
    <source>
        <dbReference type="ARBA" id="ARBA00023098"/>
    </source>
</evidence>
<dbReference type="RefSeq" id="XP_064705587.1">
    <property type="nucleotide sequence ID" value="XM_064846607.1"/>
</dbReference>
<feature type="compositionally biased region" description="Polar residues" evidence="4">
    <location>
        <begin position="1484"/>
        <end position="1513"/>
    </location>
</feature>
<keyword evidence="1" id="KW-0378">Hydrolase</keyword>
<feature type="compositionally biased region" description="Polar residues" evidence="4">
    <location>
        <begin position="596"/>
        <end position="606"/>
    </location>
</feature>
<keyword evidence="3" id="KW-0443">Lipid metabolism</keyword>
<dbReference type="GO" id="GO:0019369">
    <property type="term" value="P:arachidonate metabolic process"/>
    <property type="evidence" value="ECO:0007669"/>
    <property type="project" value="TreeGrafter"/>
</dbReference>
<feature type="compositionally biased region" description="Basic and acidic residues" evidence="4">
    <location>
        <begin position="206"/>
        <end position="222"/>
    </location>
</feature>
<dbReference type="GO" id="GO:0016020">
    <property type="term" value="C:membrane"/>
    <property type="evidence" value="ECO:0007669"/>
    <property type="project" value="TreeGrafter"/>
</dbReference>
<dbReference type="Gene3D" id="3.40.1090.10">
    <property type="entry name" value="Cytosolic phospholipase A2 catalytic domain"/>
    <property type="match status" value="1"/>
</dbReference>
<dbReference type="Pfam" id="PF01734">
    <property type="entry name" value="Patatin"/>
    <property type="match status" value="1"/>
</dbReference>
<dbReference type="EMBL" id="JAVRRD010000015">
    <property type="protein sequence ID" value="KAK5051360.1"/>
    <property type="molecule type" value="Genomic_DNA"/>
</dbReference>
<name>A0AAV9NC79_9EURO</name>
<evidence type="ECO:0000313" key="7">
    <source>
        <dbReference type="Proteomes" id="UP001358417"/>
    </source>
</evidence>
<protein>
    <recommendedName>
        <fullName evidence="5">PNPLA domain-containing protein</fullName>
    </recommendedName>
</protein>
<dbReference type="InterPro" id="IPR002641">
    <property type="entry name" value="PNPLA_dom"/>
</dbReference>
<gene>
    <name evidence="6" type="ORF">LTR84_003012</name>
</gene>
<evidence type="ECO:0000259" key="5">
    <source>
        <dbReference type="Pfam" id="PF01734"/>
    </source>
</evidence>
<dbReference type="PANTHER" id="PTHR24185:SF1">
    <property type="entry name" value="CALCIUM-INDEPENDENT PHOSPHOLIPASE A2-GAMMA"/>
    <property type="match status" value="1"/>
</dbReference>
<keyword evidence="7" id="KW-1185">Reference proteome</keyword>
<feature type="region of interest" description="Disordered" evidence="4">
    <location>
        <begin position="50"/>
        <end position="94"/>
    </location>
</feature>
<organism evidence="6 7">
    <name type="scientific">Exophiala bonariae</name>
    <dbReference type="NCBI Taxonomy" id="1690606"/>
    <lineage>
        <taxon>Eukaryota</taxon>
        <taxon>Fungi</taxon>
        <taxon>Dikarya</taxon>
        <taxon>Ascomycota</taxon>
        <taxon>Pezizomycotina</taxon>
        <taxon>Eurotiomycetes</taxon>
        <taxon>Chaetothyriomycetidae</taxon>
        <taxon>Chaetothyriales</taxon>
        <taxon>Herpotrichiellaceae</taxon>
        <taxon>Exophiala</taxon>
    </lineage>
</organism>
<feature type="compositionally biased region" description="Polar residues" evidence="4">
    <location>
        <begin position="560"/>
        <end position="571"/>
    </location>
</feature>
<evidence type="ECO:0000256" key="2">
    <source>
        <dbReference type="ARBA" id="ARBA00022963"/>
    </source>
</evidence>
<comment type="caution">
    <text evidence="6">The sequence shown here is derived from an EMBL/GenBank/DDBJ whole genome shotgun (WGS) entry which is preliminary data.</text>
</comment>
<dbReference type="GO" id="GO:0016042">
    <property type="term" value="P:lipid catabolic process"/>
    <property type="evidence" value="ECO:0007669"/>
    <property type="project" value="UniProtKB-KW"/>
</dbReference>
<accession>A0AAV9NC79</accession>
<feature type="compositionally biased region" description="Low complexity" evidence="4">
    <location>
        <begin position="607"/>
        <end position="618"/>
    </location>
</feature>
<sequence>MAQHRSTQFFRTNTQGNCRDYPQFAVELPGDGVHVPTHYPEAVTFESYSSLAREPETAPAKHLPQSQTRGCDAKTPAQVQRHRSPLQPPKLSVEWSSGNNAFDRDPGECHNEVASVDMSRSRSADTFLCANGPFYQPSSTEHINPHCSWTPSGAVTPSNSPVGGHTIPVRGCPSIPRRSSSMDMHDQRLSVLQAIAQSTQRYSTASHEHSRVRGHSRGEFHRTHSSSTTSPNLIDDRQQGAGHYRVPSVTVDNHPLEDAHHSSQQFVVSVDTNHQDFRGREETGSRSSESLAKGTDAGHQPHVRHNSLELPHAHSQRSKTPSPDSSYAYCQRCKANQHFVSFCPACAYKYCVPHWEEQPLHDAGQRSMHGVPHEKTDPNLVDRILSIIDPPDDDHKQAQLHFEDEQTKWFGVLPDEAGQLQFHDWGRYEEFLGQSHPPMRTQQHPSLISFVGPTGAGKSTIVKALIRDFGSSEGAQQLQTPVVGLAKQRAIPTSGEVHLYWDHASLYGPRPLLFADCEGLGGGSCAPASERAVSARQHRKDSRPRGSQRGSRQDRGSSPESPSTSGRQSPSLRPPLSRVYSHLAPGRAQTGPRPPSNLSLNTTEFHSSPPAYGYSPYSPIEPSDQTEKGWIRGCDKNTRGFTRPIKWASGENSDRQFIVENLYPRLLYTFSDVIVHVMRNVNSLENEIGRLIRWAATAVEKSSNQPMLPYAIIVINAADNSKTDDIMLKVDYATDSLLRDLESAVFQNPHFNTWHRFWLDKHRLDIHTTKELIKAYYSDIRIVLIPDKGWPGQVHRQYKVLLGEIRRAVESSKRKRQSARLLLSSLQFNPYLQIAYGHFSETLDLPFDFVQAFHNFSEPAQGQNPILSLFRCYLHSRRESKANQLLNNVGPIVGSCIALNAVRKERPGSPETLFPDYEPQVKAALKDLFAEAWPCEAIHPTLKQRCVIVRTTHSTKGHQLASGKIWSGSYESSQSSNVDEIFQTYVMRIFQQLFRYIDDSQRAASGKRESVDEKRTAFALHKDIVLRRHGHFLRGGGIVALALGERNMHVSEATAMFKGFATAAFTPRPGVDIPIIGKWIMMKYQSRYLTDGLENSLRPAFGDDLLFGGRRTASLSKCKVAVTTTDTNDDARVLANYNRKQRTESLHMFQRFERPEQELAVWEAARATSAAPGFFKAFHKDSNRHTYWDGALKLNNPIFAADDERRNIWPEASELLHLPDIALSVGTGIFPEAKAARQKHDPGPRYGAGVIDGVKTFIHIGVDAVAQCLDCERVWENYVQGVLPNNNNTSMRFHRLNVPFSGDKIELDHVDKMDDLENRTNQYFASDTQQHSQKLDEIAMQMTATLFYFEVTGSEKLQAPGIVIHGTIKCRFPRTVSPEGSLAKLARGLKEIAPKNRHFKIFTNAAEPKWVSVPIGDELLDLIVSPIEPNPVPFEIGVTFYLQSQDITTAISLHLGEAHSHMPKPQLISGFPRVVLPRQAPRPSVSNPELSRSGSVRKNLTPSSTVESVTPPRTQFARLSPSPSRTGRDLFELEAPPFA</sequence>